<reference evidence="4" key="1">
    <citation type="submission" date="2021-06" db="EMBL/GenBank/DDBJ databases">
        <title>Description of novel taxa of the family Lachnospiraceae.</title>
        <authorList>
            <person name="Chaplin A.V."/>
            <person name="Sokolova S.R."/>
            <person name="Pikina A.P."/>
            <person name="Korzhanova M."/>
            <person name="Belova V."/>
            <person name="Korostin D."/>
            <person name="Efimov B.A."/>
        </authorList>
    </citation>
    <scope>NUCLEOTIDE SEQUENCE</scope>
    <source>
        <strain evidence="4">ASD5720</strain>
    </source>
</reference>
<feature type="transmembrane region" description="Helical" evidence="2">
    <location>
        <begin position="44"/>
        <end position="69"/>
    </location>
</feature>
<keyword evidence="2" id="KW-0812">Transmembrane</keyword>
<accession>A0A949JZI3</accession>
<evidence type="ECO:0000313" key="4">
    <source>
        <dbReference type="EMBL" id="MBU9737459.1"/>
    </source>
</evidence>
<feature type="transmembrane region" description="Helical" evidence="2">
    <location>
        <begin position="127"/>
        <end position="144"/>
    </location>
</feature>
<evidence type="ECO:0000256" key="1">
    <source>
        <dbReference type="SAM" id="Coils"/>
    </source>
</evidence>
<gene>
    <name evidence="4" type="ORF">KTH89_12990</name>
</gene>
<dbReference type="InterPro" id="IPR043128">
    <property type="entry name" value="Rev_trsase/Diguanyl_cyclase"/>
</dbReference>
<dbReference type="GO" id="GO:1902201">
    <property type="term" value="P:negative regulation of bacterial-type flagellum-dependent cell motility"/>
    <property type="evidence" value="ECO:0007669"/>
    <property type="project" value="TreeGrafter"/>
</dbReference>
<keyword evidence="1" id="KW-0175">Coiled coil</keyword>
<keyword evidence="2" id="KW-1133">Transmembrane helix</keyword>
<dbReference type="InterPro" id="IPR029787">
    <property type="entry name" value="Nucleotide_cyclase"/>
</dbReference>
<dbReference type="CDD" id="cd01949">
    <property type="entry name" value="GGDEF"/>
    <property type="match status" value="1"/>
</dbReference>
<dbReference type="InterPro" id="IPR050469">
    <property type="entry name" value="Diguanylate_Cyclase"/>
</dbReference>
<dbReference type="PANTHER" id="PTHR45138:SF23">
    <property type="entry name" value="SIGNALING PROTEIN"/>
    <property type="match status" value="1"/>
</dbReference>
<evidence type="ECO:0000256" key="2">
    <source>
        <dbReference type="SAM" id="Phobius"/>
    </source>
</evidence>
<feature type="domain" description="GGDEF" evidence="3">
    <location>
        <begin position="275"/>
        <end position="409"/>
    </location>
</feature>
<keyword evidence="5" id="KW-1185">Reference proteome</keyword>
<dbReference type="SUPFAM" id="SSF55073">
    <property type="entry name" value="Nucleotide cyclase"/>
    <property type="match status" value="1"/>
</dbReference>
<dbReference type="PANTHER" id="PTHR45138">
    <property type="entry name" value="REGULATORY COMPONENTS OF SENSORY TRANSDUCTION SYSTEM"/>
    <property type="match status" value="1"/>
</dbReference>
<comment type="caution">
    <text evidence="4">The sequence shown here is derived from an EMBL/GenBank/DDBJ whole genome shotgun (WGS) entry which is preliminary data.</text>
</comment>
<evidence type="ECO:0000313" key="5">
    <source>
        <dbReference type="Proteomes" id="UP000712157"/>
    </source>
</evidence>
<dbReference type="InterPro" id="IPR000160">
    <property type="entry name" value="GGDEF_dom"/>
</dbReference>
<dbReference type="Pfam" id="PF00990">
    <property type="entry name" value="GGDEF"/>
    <property type="match status" value="1"/>
</dbReference>
<name>A0A949JZI3_9FIRM</name>
<dbReference type="GO" id="GO:0043709">
    <property type="term" value="P:cell adhesion involved in single-species biofilm formation"/>
    <property type="evidence" value="ECO:0007669"/>
    <property type="project" value="TreeGrafter"/>
</dbReference>
<dbReference type="AlphaFoldDB" id="A0A949JZI3"/>
<dbReference type="Gene3D" id="3.30.70.270">
    <property type="match status" value="1"/>
</dbReference>
<keyword evidence="2" id="KW-0472">Membrane</keyword>
<evidence type="ECO:0000259" key="3">
    <source>
        <dbReference type="PROSITE" id="PS50887"/>
    </source>
</evidence>
<dbReference type="PROSITE" id="PS50887">
    <property type="entry name" value="GGDEF"/>
    <property type="match status" value="1"/>
</dbReference>
<organism evidence="4 5">
    <name type="scientific">Diplocloster agilis</name>
    <dbReference type="NCBI Taxonomy" id="2850323"/>
    <lineage>
        <taxon>Bacteria</taxon>
        <taxon>Bacillati</taxon>
        <taxon>Bacillota</taxon>
        <taxon>Clostridia</taxon>
        <taxon>Lachnospirales</taxon>
        <taxon>Lachnospiraceae</taxon>
        <taxon>Diplocloster</taxon>
    </lineage>
</organism>
<dbReference type="GO" id="GO:0052621">
    <property type="term" value="F:diguanylate cyclase activity"/>
    <property type="evidence" value="ECO:0007669"/>
    <property type="project" value="TreeGrafter"/>
</dbReference>
<dbReference type="SMART" id="SM00267">
    <property type="entry name" value="GGDEF"/>
    <property type="match status" value="1"/>
</dbReference>
<proteinExistence type="predicted"/>
<feature type="transmembrane region" description="Helical" evidence="2">
    <location>
        <begin position="165"/>
        <end position="184"/>
    </location>
</feature>
<dbReference type="GO" id="GO:0005886">
    <property type="term" value="C:plasma membrane"/>
    <property type="evidence" value="ECO:0007669"/>
    <property type="project" value="TreeGrafter"/>
</dbReference>
<dbReference type="NCBIfam" id="TIGR00254">
    <property type="entry name" value="GGDEF"/>
    <property type="match status" value="1"/>
</dbReference>
<feature type="transmembrane region" description="Helical" evidence="2">
    <location>
        <begin position="196"/>
        <end position="216"/>
    </location>
</feature>
<protein>
    <submittedName>
        <fullName evidence="4">GGDEF domain-containing protein</fullName>
    </submittedName>
</protein>
<dbReference type="Proteomes" id="UP000712157">
    <property type="component" value="Unassembled WGS sequence"/>
</dbReference>
<feature type="transmembrane region" description="Helical" evidence="2">
    <location>
        <begin position="81"/>
        <end position="107"/>
    </location>
</feature>
<dbReference type="EMBL" id="JAHQCW010000020">
    <property type="protein sequence ID" value="MBU9737459.1"/>
    <property type="molecule type" value="Genomic_DNA"/>
</dbReference>
<sequence>MLILLTAAAYFYFHSQYFLLLTDIGEIPRLRRGIVYLGFIVNYAYFIACSLLEFSLIFNWLFFAFLLFLETLLYNKGNKIGSMFSTLLGIICGLAVNIFCRSVIAILLNLPLQNFDNRTRDIGNLKGFPVMLGFVLAGAAMRIIRRPVLIGRIRLILKHRQNLSFILEMMAGLFFYLFLNLLLYSTPLNDLLLKLWSIKSCLFCVVGFYIAIRYTWRICVLDDYREKNRQIERQLEEQKREEEYLRHQAFLDTLTGLYNRQCAEETLASLMDQKSGFSLCFLDLDGLKNVNDRYGHEEGDRYIRAAAEEIRRACRSGMDSLYRYGGDEFLALFVGMGAAAAEQRVDLINERLQKSASAGEYPYTLSLSYGVVESAEFTDWKELIKTADGKMYEQKRRKQAVKCTHGGQS</sequence>
<feature type="coiled-coil region" evidence="1">
    <location>
        <begin position="221"/>
        <end position="248"/>
    </location>
</feature>